<dbReference type="Proteomes" id="UP001596002">
    <property type="component" value="Unassembled WGS sequence"/>
</dbReference>
<dbReference type="RefSeq" id="WP_380025309.1">
    <property type="nucleotide sequence ID" value="NZ_JBHSHC010000055.1"/>
</dbReference>
<organism evidence="2 3">
    <name type="scientific">Effusibacillus consociatus</name>
    <dbReference type="NCBI Taxonomy" id="1117041"/>
    <lineage>
        <taxon>Bacteria</taxon>
        <taxon>Bacillati</taxon>
        <taxon>Bacillota</taxon>
        <taxon>Bacilli</taxon>
        <taxon>Bacillales</taxon>
        <taxon>Alicyclobacillaceae</taxon>
        <taxon>Effusibacillus</taxon>
    </lineage>
</organism>
<dbReference type="InterPro" id="IPR041677">
    <property type="entry name" value="DNA2/NAM7_AAA_11"/>
</dbReference>
<comment type="caution">
    <text evidence="2">The sequence shown here is derived from an EMBL/GenBank/DDBJ whole genome shotgun (WGS) entry which is preliminary data.</text>
</comment>
<dbReference type="InterPro" id="IPR027417">
    <property type="entry name" value="P-loop_NTPase"/>
</dbReference>
<sequence length="458" mass="52221">MIQPGQYQKEESRRKLTQVFRYLQALDQLRNPVQRQIHSQLWTMWYRDMPEHPTIVHGDISNNPEEIQADDPISIETSKADDFLLKVRRPELKSCPKPPGELDNWLEPGWQKINGTLKVVASRTEEDEEGQEVVVQFTDDRNRVRLFQEWTQARNKWVKEETSAYKAMDIFEKLYALHSWIERESEQVELILGEGLLDWTHSVNSIHHPILLQRVQLSFDPDIPEFTITNSEKSPELYTALFRSVSEVSGNSISNILKELEKESYHPLGGEETSRFLQRLVTQLSPHGKFIEGEFKREESNFPRIKREPVFFLRKRNLGFSTALESIIEDIPTRKAISTSLSNIVGINTDDSTSSTAGEPKVSTDVNGENEHVLLTKQANAEQLEIAQRLERYGSVLVQGPPGTGKTHTIANLLGHLLAQGKSVLVTSLTAKALKVLRDKVIEPLQPLCVSVLDSCIR</sequence>
<dbReference type="Pfam" id="PF13086">
    <property type="entry name" value="AAA_11"/>
    <property type="match status" value="1"/>
</dbReference>
<protein>
    <submittedName>
        <fullName evidence="2">AAA domain-containing protein</fullName>
    </submittedName>
</protein>
<keyword evidence="3" id="KW-1185">Reference proteome</keyword>
<accession>A0ABV9Q0P8</accession>
<reference evidence="3" key="1">
    <citation type="journal article" date="2019" name="Int. J. Syst. Evol. Microbiol.">
        <title>The Global Catalogue of Microorganisms (GCM) 10K type strain sequencing project: providing services to taxonomists for standard genome sequencing and annotation.</title>
        <authorList>
            <consortium name="The Broad Institute Genomics Platform"/>
            <consortium name="The Broad Institute Genome Sequencing Center for Infectious Disease"/>
            <person name="Wu L."/>
            <person name="Ma J."/>
        </authorList>
    </citation>
    <scope>NUCLEOTIDE SEQUENCE [LARGE SCALE GENOMIC DNA]</scope>
    <source>
        <strain evidence="3">WYCCWR 12678</strain>
    </source>
</reference>
<evidence type="ECO:0000259" key="1">
    <source>
        <dbReference type="Pfam" id="PF13086"/>
    </source>
</evidence>
<evidence type="ECO:0000313" key="2">
    <source>
        <dbReference type="EMBL" id="MFC4767384.1"/>
    </source>
</evidence>
<proteinExistence type="predicted"/>
<dbReference type="Gene3D" id="3.40.50.300">
    <property type="entry name" value="P-loop containing nucleotide triphosphate hydrolases"/>
    <property type="match status" value="1"/>
</dbReference>
<name>A0ABV9Q0P8_9BACL</name>
<dbReference type="SUPFAM" id="SSF52540">
    <property type="entry name" value="P-loop containing nucleoside triphosphate hydrolases"/>
    <property type="match status" value="1"/>
</dbReference>
<dbReference type="EMBL" id="JBHSHC010000055">
    <property type="protein sequence ID" value="MFC4767384.1"/>
    <property type="molecule type" value="Genomic_DNA"/>
</dbReference>
<gene>
    <name evidence="2" type="ORF">ACFO8Q_08405</name>
</gene>
<feature type="domain" description="DNA2/NAM7 helicase helicase" evidence="1">
    <location>
        <begin position="380"/>
        <end position="443"/>
    </location>
</feature>
<evidence type="ECO:0000313" key="3">
    <source>
        <dbReference type="Proteomes" id="UP001596002"/>
    </source>
</evidence>